<gene>
    <name evidence="2" type="ORF">CKO31_04850</name>
</gene>
<evidence type="ECO:0000313" key="3">
    <source>
        <dbReference type="Proteomes" id="UP000748752"/>
    </source>
</evidence>
<protein>
    <recommendedName>
        <fullName evidence="4">DUF5666 domain-containing protein</fullName>
    </recommendedName>
</protein>
<organism evidence="2 3">
    <name type="scientific">Thiohalocapsa halophila</name>
    <dbReference type="NCBI Taxonomy" id="69359"/>
    <lineage>
        <taxon>Bacteria</taxon>
        <taxon>Pseudomonadati</taxon>
        <taxon>Pseudomonadota</taxon>
        <taxon>Gammaproteobacteria</taxon>
        <taxon>Chromatiales</taxon>
        <taxon>Chromatiaceae</taxon>
        <taxon>Thiohalocapsa</taxon>
    </lineage>
</organism>
<keyword evidence="3" id="KW-1185">Reference proteome</keyword>
<name>A0ABS1CDX9_9GAMM</name>
<evidence type="ECO:0000256" key="1">
    <source>
        <dbReference type="SAM" id="SignalP"/>
    </source>
</evidence>
<comment type="caution">
    <text evidence="2">The sequence shown here is derived from an EMBL/GenBank/DDBJ whole genome shotgun (WGS) entry which is preliminary data.</text>
</comment>
<keyword evidence="1" id="KW-0732">Signal</keyword>
<accession>A0ABS1CDX9</accession>
<evidence type="ECO:0008006" key="4">
    <source>
        <dbReference type="Google" id="ProtNLM"/>
    </source>
</evidence>
<feature type="chain" id="PRO_5046227187" description="DUF5666 domain-containing protein" evidence="1">
    <location>
        <begin position="25"/>
        <end position="191"/>
    </location>
</feature>
<proteinExistence type="predicted"/>
<dbReference type="EMBL" id="NRRV01000008">
    <property type="protein sequence ID" value="MBK1630079.1"/>
    <property type="molecule type" value="Genomic_DNA"/>
</dbReference>
<dbReference type="Proteomes" id="UP000748752">
    <property type="component" value="Unassembled WGS sequence"/>
</dbReference>
<reference evidence="2 3" key="1">
    <citation type="journal article" date="2020" name="Microorganisms">
        <title>Osmotic Adaptation and Compatible Solute Biosynthesis of Phototrophic Bacteria as Revealed from Genome Analyses.</title>
        <authorList>
            <person name="Imhoff J.F."/>
            <person name="Rahn T."/>
            <person name="Kunzel S."/>
            <person name="Keller A."/>
            <person name="Neulinger S.C."/>
        </authorList>
    </citation>
    <scope>NUCLEOTIDE SEQUENCE [LARGE SCALE GENOMIC DNA]</scope>
    <source>
        <strain evidence="2 3">DSM 6210</strain>
    </source>
</reference>
<sequence length="191" mass="20447">MTKHTTAAALFLSLSLALPAAVQAQPDLRSQPIKAVAVQSTLEGEVMVVNTDTRLMTIRLPDGSFEVLRIPPEVSRLDRVRIGNQVRLTETTTAVLEVQRGRDAGAMGRIAFGGVERAPGGNRPAGTMRNTIRLYGQITGIDQSAGTVQVRGADETRTFEIADKSLLGQLKVGDGVVVTIRDTITGEITVR</sequence>
<feature type="signal peptide" evidence="1">
    <location>
        <begin position="1"/>
        <end position="24"/>
    </location>
</feature>
<evidence type="ECO:0000313" key="2">
    <source>
        <dbReference type="EMBL" id="MBK1630079.1"/>
    </source>
</evidence>